<dbReference type="EMBL" id="CP002431">
    <property type="protein sequence ID" value="ADU64135.1"/>
    <property type="molecule type" value="Genomic_DNA"/>
</dbReference>
<proteinExistence type="predicted"/>
<evidence type="ECO:0000313" key="1">
    <source>
        <dbReference type="EMBL" id="ADU64135.1"/>
    </source>
</evidence>
<reference evidence="1 2" key="2">
    <citation type="journal article" date="2014" name="Genome Announc.">
        <title>Complete Genome Sequence of the Subsurface, Mesophilic Sulfate-Reducing Bacterium Desulfovibrio aespoeensis Aspo-2.</title>
        <authorList>
            <person name="Pedersen K."/>
            <person name="Bengtsson A."/>
            <person name="Edlund J."/>
            <person name="Rabe L."/>
            <person name="Hazen T."/>
            <person name="Chakraborty R."/>
            <person name="Goodwin L."/>
            <person name="Shapiro N."/>
        </authorList>
    </citation>
    <scope>NUCLEOTIDE SEQUENCE [LARGE SCALE GENOMIC DNA]</scope>
    <source>
        <strain evidence="2">ATCC 700646 / DSM 10631 / Aspo-2</strain>
    </source>
</reference>
<dbReference type="KEGG" id="das:Daes_3143"/>
<dbReference type="OrthoDB" id="6366148at2"/>
<dbReference type="RefSeq" id="WP_013516036.1">
    <property type="nucleotide sequence ID" value="NC_014844.1"/>
</dbReference>
<dbReference type="AlphaFoldDB" id="E6VR51"/>
<dbReference type="HOGENOM" id="CLU_1029382_0_0_7"/>
<dbReference type="Proteomes" id="UP000002191">
    <property type="component" value="Chromosome"/>
</dbReference>
<reference evidence="2" key="1">
    <citation type="submission" date="2010-12" db="EMBL/GenBank/DDBJ databases">
        <title>Complete sequence of Desulfovibrio aespoeensis Aspo-2.</title>
        <authorList>
            <consortium name="US DOE Joint Genome Institute"/>
            <person name="Lucas S."/>
            <person name="Copeland A."/>
            <person name="Lapidus A."/>
            <person name="Cheng J.-F."/>
            <person name="Goodwin L."/>
            <person name="Pitluck S."/>
            <person name="Chertkov O."/>
            <person name="Misra M."/>
            <person name="Detter J.C."/>
            <person name="Han C."/>
            <person name="Tapia R."/>
            <person name="Land M."/>
            <person name="Hauser L."/>
            <person name="Kyrpides N."/>
            <person name="Ivanova N."/>
            <person name="Ovchinnikova G."/>
            <person name="Pedersen K."/>
            <person name="Jagevall S."/>
            <person name="Hazen T."/>
            <person name="Woyke T."/>
        </authorList>
    </citation>
    <scope>NUCLEOTIDE SEQUENCE [LARGE SCALE GENOMIC DNA]</scope>
    <source>
        <strain evidence="2">ATCC 700646 / DSM 10631 / Aspo-2</strain>
    </source>
</reference>
<name>E6VR51_PSEA9</name>
<dbReference type="eggNOG" id="COG1305">
    <property type="taxonomic scope" value="Bacteria"/>
</dbReference>
<organism evidence="1 2">
    <name type="scientific">Pseudodesulfovibrio aespoeensis (strain ATCC 700646 / DSM 10631 / Aspo-2)</name>
    <name type="common">Desulfovibrio aespoeensis</name>
    <dbReference type="NCBI Taxonomy" id="643562"/>
    <lineage>
        <taxon>Bacteria</taxon>
        <taxon>Pseudomonadati</taxon>
        <taxon>Thermodesulfobacteriota</taxon>
        <taxon>Desulfovibrionia</taxon>
        <taxon>Desulfovibrionales</taxon>
        <taxon>Desulfovibrionaceae</taxon>
    </lineage>
</organism>
<protein>
    <recommendedName>
        <fullName evidence="3">Transglutaminase domain-containing protein</fullName>
    </recommendedName>
</protein>
<dbReference type="STRING" id="643562.Daes_3143"/>
<accession>E6VR51</accession>
<sequence length="255" mass="29063" precursor="true">MTKRLFGVLFLCGALLFATNLFGSFHGLRSEALKTPISLETFHQEMQRRTNESDTEYAKRMTSLVHLGILHSWDLPKAEAYHVSLPIWENWIIYALKHFIPSFEQWEFVDADKAIERGVGLCSQQSIILSELLHKNGLDANILVMDGHVMVALTQGRHMILDPDYGVVIEGTLDDARNNLDLVRSKYPSNAVEGIVSIYAKPHVAMVSGVEQYHPRRFWLEPLLYAMKWLLPLLLMVPRVLLRDQRVIRGQGGIS</sequence>
<gene>
    <name evidence="1" type="ordered locus">Daes_3143</name>
</gene>
<keyword evidence="2" id="KW-1185">Reference proteome</keyword>
<evidence type="ECO:0008006" key="3">
    <source>
        <dbReference type="Google" id="ProtNLM"/>
    </source>
</evidence>
<evidence type="ECO:0000313" key="2">
    <source>
        <dbReference type="Proteomes" id="UP000002191"/>
    </source>
</evidence>